<keyword evidence="2" id="KW-1185">Reference proteome</keyword>
<dbReference type="Proteomes" id="UP000054010">
    <property type="component" value="Unassembled WGS sequence"/>
</dbReference>
<dbReference type="HOGENOM" id="CLU_122744_0_0_0"/>
<evidence type="ECO:0000313" key="1">
    <source>
        <dbReference type="EMBL" id="EFO79696.1"/>
    </source>
</evidence>
<dbReference type="EMBL" id="ADVR01000106">
    <property type="protein sequence ID" value="EFO79696.1"/>
    <property type="molecule type" value="Genomic_DNA"/>
</dbReference>
<dbReference type="STRING" id="765420.OSCT_2381"/>
<protein>
    <submittedName>
        <fullName evidence="1">Uncharacterized protein</fullName>
    </submittedName>
</protein>
<evidence type="ECO:0000313" key="2">
    <source>
        <dbReference type="Proteomes" id="UP000054010"/>
    </source>
</evidence>
<dbReference type="eggNOG" id="COG2865">
    <property type="taxonomic scope" value="Bacteria"/>
</dbReference>
<organism evidence="1 2">
    <name type="scientific">Oscillochloris trichoides DG-6</name>
    <dbReference type="NCBI Taxonomy" id="765420"/>
    <lineage>
        <taxon>Bacteria</taxon>
        <taxon>Bacillati</taxon>
        <taxon>Chloroflexota</taxon>
        <taxon>Chloroflexia</taxon>
        <taxon>Chloroflexales</taxon>
        <taxon>Chloroflexineae</taxon>
        <taxon>Oscillochloridaceae</taxon>
        <taxon>Oscillochloris</taxon>
    </lineage>
</organism>
<sequence>MILLNYAHPLTPEQREQLAALLGASPELHDIPVQIDRSQSMAEAALRLAEAANLTPHAWQTMPLLINPPGLAPLALALIAELHGRCGYFPPVLNIRPVAGALPPRYEVAEIVNLQTIREAARGRR</sequence>
<proteinExistence type="predicted"/>
<name>E1IGD0_9CHLR</name>
<dbReference type="AlphaFoldDB" id="E1IGD0"/>
<reference evidence="1 2" key="1">
    <citation type="journal article" date="2011" name="J. Bacteriol.">
        <title>Draft genome sequence of the anoxygenic filamentous phototrophic bacterium Oscillochloris trichoides subsp. DG-6.</title>
        <authorList>
            <person name="Kuznetsov B.B."/>
            <person name="Ivanovsky R.N."/>
            <person name="Keppen O.I."/>
            <person name="Sukhacheva M.V."/>
            <person name="Bumazhkin B.K."/>
            <person name="Patutina E.O."/>
            <person name="Beletsky A.V."/>
            <person name="Mardanov A.V."/>
            <person name="Baslerov R.V."/>
            <person name="Panteleeva A.N."/>
            <person name="Kolganova T.V."/>
            <person name="Ravin N.V."/>
            <person name="Skryabin K.G."/>
        </authorList>
    </citation>
    <scope>NUCLEOTIDE SEQUENCE [LARGE SCALE GENOMIC DNA]</scope>
    <source>
        <strain evidence="1 2">DG-6</strain>
    </source>
</reference>
<gene>
    <name evidence="1" type="ORF">OSCT_2381</name>
</gene>
<dbReference type="NCBIfam" id="NF040560">
    <property type="entry name" value="CAS_Csx15"/>
    <property type="match status" value="1"/>
</dbReference>
<comment type="caution">
    <text evidence="1">The sequence shown here is derived from an EMBL/GenBank/DDBJ whole genome shotgun (WGS) entry which is preliminary data.</text>
</comment>
<dbReference type="OrthoDB" id="597445at2"/>
<accession>E1IGD0</accession>
<dbReference type="CDD" id="cd09766">
    <property type="entry name" value="Csx15_I-U"/>
    <property type="match status" value="1"/>
</dbReference>